<proteinExistence type="inferred from homology"/>
<feature type="transmembrane region" description="Helical" evidence="10">
    <location>
        <begin position="238"/>
        <end position="271"/>
    </location>
</feature>
<evidence type="ECO:0000313" key="11">
    <source>
        <dbReference type="EMBL" id="PWG15678.1"/>
    </source>
</evidence>
<evidence type="ECO:0000256" key="1">
    <source>
        <dbReference type="ARBA" id="ARBA00004429"/>
    </source>
</evidence>
<dbReference type="EMBL" id="QETF01000026">
    <property type="protein sequence ID" value="PWG15678.1"/>
    <property type="molecule type" value="Genomic_DNA"/>
</dbReference>
<sequence>MFADLGFSSLTAPQAAIWFGLGLGLMFGLLAQRTRFCLRRAIAGDPAERRPAAGVWLMALAVALLGTQAAVFQGWIRFDSHRFLATDLPWLAIAVGGVLFGIGMVLTRGCASRLTVLTGQGNLRALTVLVVFAVVAHATLKGVLAPLRTTLGSVTLPLGEATSLAALPGGGLLWAALIAVAALGFSLRSGASRVALIGAAFLGALVPLGWVGTGLVLYDDFDPIAMESLAFTSTWSDSLFFTIASSSIPANFGIGLIGGTLAGALVAALTFREFRWESFSSPAQTGRYITGGALMGLGGVLAGGCTVGAGLSGLPTLGTAAILALAAIVAGGLLGQRLVTPSSSGSGARETTPQPVPAE</sequence>
<feature type="transmembrane region" description="Helical" evidence="10">
    <location>
        <begin position="292"/>
        <end position="311"/>
    </location>
</feature>
<dbReference type="RefSeq" id="WP_109389953.1">
    <property type="nucleotide sequence ID" value="NZ_QETF01000026.1"/>
</dbReference>
<feature type="transmembrane region" description="Helical" evidence="10">
    <location>
        <begin position="317"/>
        <end position="335"/>
    </location>
</feature>
<reference evidence="12" key="1">
    <citation type="submission" date="2018-05" db="EMBL/GenBank/DDBJ databases">
        <authorList>
            <person name="Du Z."/>
            <person name="Wang X."/>
        </authorList>
    </citation>
    <scope>NUCLEOTIDE SEQUENCE [LARGE SCALE GENOMIC DNA]</scope>
    <source>
        <strain evidence="12">WDS4C29</strain>
    </source>
</reference>
<feature type="region of interest" description="Disordered" evidence="9">
    <location>
        <begin position="340"/>
        <end position="359"/>
    </location>
</feature>
<gene>
    <name evidence="11" type="ORF">DFK10_15535</name>
</gene>
<evidence type="ECO:0000256" key="8">
    <source>
        <dbReference type="ARBA" id="ARBA00035655"/>
    </source>
</evidence>
<feature type="compositionally biased region" description="Polar residues" evidence="9">
    <location>
        <begin position="340"/>
        <end position="353"/>
    </location>
</feature>
<dbReference type="AlphaFoldDB" id="A0A2V1P1V1"/>
<feature type="transmembrane region" description="Helical" evidence="10">
    <location>
        <begin position="12"/>
        <end position="31"/>
    </location>
</feature>
<dbReference type="PANTHER" id="PTHR30574">
    <property type="entry name" value="INNER MEMBRANE PROTEIN YEDE"/>
    <property type="match status" value="1"/>
</dbReference>
<keyword evidence="6 10" id="KW-1133">Transmembrane helix</keyword>
<keyword evidence="7 10" id="KW-0472">Membrane</keyword>
<evidence type="ECO:0000256" key="5">
    <source>
        <dbReference type="ARBA" id="ARBA00022692"/>
    </source>
</evidence>
<comment type="subcellular location">
    <subcellularLocation>
        <location evidence="1">Cell inner membrane</location>
        <topology evidence="1">Multi-pass membrane protein</topology>
    </subcellularLocation>
</comment>
<protein>
    <submittedName>
        <fullName evidence="11">YeeE/YedE family protein</fullName>
    </submittedName>
</protein>
<evidence type="ECO:0000256" key="10">
    <source>
        <dbReference type="SAM" id="Phobius"/>
    </source>
</evidence>
<dbReference type="OrthoDB" id="5342349at2"/>
<dbReference type="PANTHER" id="PTHR30574:SF1">
    <property type="entry name" value="SULPHUR TRANSPORT DOMAIN-CONTAINING PROTEIN"/>
    <property type="match status" value="1"/>
</dbReference>
<feature type="transmembrane region" description="Helical" evidence="10">
    <location>
        <begin position="52"/>
        <end position="76"/>
    </location>
</feature>
<dbReference type="Pfam" id="PF04143">
    <property type="entry name" value="Sulf_transp"/>
    <property type="match status" value="1"/>
</dbReference>
<evidence type="ECO:0000256" key="2">
    <source>
        <dbReference type="ARBA" id="ARBA00022448"/>
    </source>
</evidence>
<feature type="transmembrane region" description="Helical" evidence="10">
    <location>
        <begin position="88"/>
        <end position="111"/>
    </location>
</feature>
<feature type="transmembrane region" description="Helical" evidence="10">
    <location>
        <begin position="164"/>
        <end position="187"/>
    </location>
</feature>
<evidence type="ECO:0000256" key="3">
    <source>
        <dbReference type="ARBA" id="ARBA00022475"/>
    </source>
</evidence>
<dbReference type="Proteomes" id="UP000245293">
    <property type="component" value="Unassembled WGS sequence"/>
</dbReference>
<name>A0A2V1P1V1_9RHOB</name>
<accession>A0A2V1P1V1</accession>
<keyword evidence="3" id="KW-1003">Cell membrane</keyword>
<evidence type="ECO:0000256" key="4">
    <source>
        <dbReference type="ARBA" id="ARBA00022519"/>
    </source>
</evidence>
<keyword evidence="4" id="KW-0997">Cell inner membrane</keyword>
<organism evidence="11 12">
    <name type="scientific">Salibaculum griseiflavum</name>
    <dbReference type="NCBI Taxonomy" id="1914409"/>
    <lineage>
        <taxon>Bacteria</taxon>
        <taxon>Pseudomonadati</taxon>
        <taxon>Pseudomonadota</taxon>
        <taxon>Alphaproteobacteria</taxon>
        <taxon>Rhodobacterales</taxon>
        <taxon>Roseobacteraceae</taxon>
        <taxon>Salibaculum</taxon>
    </lineage>
</organism>
<keyword evidence="2" id="KW-0813">Transport</keyword>
<feature type="transmembrane region" description="Helical" evidence="10">
    <location>
        <begin position="194"/>
        <end position="218"/>
    </location>
</feature>
<comment type="similarity">
    <text evidence="8">Belongs to the TsuA/YedE (TC 9.B.102) family.</text>
</comment>
<evidence type="ECO:0000256" key="7">
    <source>
        <dbReference type="ARBA" id="ARBA00023136"/>
    </source>
</evidence>
<feature type="transmembrane region" description="Helical" evidence="10">
    <location>
        <begin position="123"/>
        <end position="144"/>
    </location>
</feature>
<keyword evidence="12" id="KW-1185">Reference proteome</keyword>
<dbReference type="GO" id="GO:0005886">
    <property type="term" value="C:plasma membrane"/>
    <property type="evidence" value="ECO:0007669"/>
    <property type="project" value="UniProtKB-SubCell"/>
</dbReference>
<evidence type="ECO:0000256" key="6">
    <source>
        <dbReference type="ARBA" id="ARBA00022989"/>
    </source>
</evidence>
<evidence type="ECO:0000256" key="9">
    <source>
        <dbReference type="SAM" id="MobiDB-lite"/>
    </source>
</evidence>
<comment type="caution">
    <text evidence="11">The sequence shown here is derived from an EMBL/GenBank/DDBJ whole genome shotgun (WGS) entry which is preliminary data.</text>
</comment>
<evidence type="ECO:0000313" key="12">
    <source>
        <dbReference type="Proteomes" id="UP000245293"/>
    </source>
</evidence>
<keyword evidence="5 10" id="KW-0812">Transmembrane</keyword>
<dbReference type="InterPro" id="IPR007272">
    <property type="entry name" value="Sulf_transp_TsuA/YedE"/>
</dbReference>